<dbReference type="Pfam" id="PF00005">
    <property type="entry name" value="ABC_tran"/>
    <property type="match status" value="1"/>
</dbReference>
<evidence type="ECO:0000259" key="9">
    <source>
        <dbReference type="PROSITE" id="PS50893"/>
    </source>
</evidence>
<comment type="subcellular location">
    <subcellularLocation>
        <location evidence="1">Cell membrane</location>
        <topology evidence="1">Peripheral membrane protein</topology>
    </subcellularLocation>
</comment>
<dbReference type="InterPro" id="IPR050388">
    <property type="entry name" value="ABC_Ni/Peptide_Import"/>
</dbReference>
<evidence type="ECO:0000256" key="3">
    <source>
        <dbReference type="ARBA" id="ARBA00022448"/>
    </source>
</evidence>
<comment type="caution">
    <text evidence="10">The sequence shown here is derived from an EMBL/GenBank/DDBJ whole genome shotgun (WGS) entry which is preliminary data.</text>
</comment>
<evidence type="ECO:0000256" key="5">
    <source>
        <dbReference type="ARBA" id="ARBA00022741"/>
    </source>
</evidence>
<keyword evidence="7" id="KW-0472">Membrane</keyword>
<name>A0A317DLH4_9ACTN</name>
<dbReference type="RefSeq" id="WP_109803033.1">
    <property type="nucleotide sequence ID" value="NZ_QGKS01000258.1"/>
</dbReference>
<evidence type="ECO:0000313" key="11">
    <source>
        <dbReference type="Proteomes" id="UP000246050"/>
    </source>
</evidence>
<dbReference type="InterPro" id="IPR017871">
    <property type="entry name" value="ABC_transporter-like_CS"/>
</dbReference>
<keyword evidence="6 10" id="KW-0067">ATP-binding</keyword>
<dbReference type="PANTHER" id="PTHR43297">
    <property type="entry name" value="OLIGOPEPTIDE TRANSPORT ATP-BINDING PROTEIN APPD"/>
    <property type="match status" value="1"/>
</dbReference>
<proteinExistence type="inferred from homology"/>
<feature type="region of interest" description="Disordered" evidence="8">
    <location>
        <begin position="332"/>
        <end position="352"/>
    </location>
</feature>
<dbReference type="AlphaFoldDB" id="A0A317DLH4"/>
<dbReference type="SMART" id="SM00382">
    <property type="entry name" value="AAA"/>
    <property type="match status" value="1"/>
</dbReference>
<accession>A0A317DLH4</accession>
<keyword evidence="3" id="KW-0813">Transport</keyword>
<dbReference type="Proteomes" id="UP000246050">
    <property type="component" value="Unassembled WGS sequence"/>
</dbReference>
<dbReference type="SUPFAM" id="SSF52540">
    <property type="entry name" value="P-loop containing nucleoside triphosphate hydrolases"/>
    <property type="match status" value="1"/>
</dbReference>
<comment type="similarity">
    <text evidence="2">Belongs to the ABC transporter superfamily.</text>
</comment>
<dbReference type="OrthoDB" id="9809030at2"/>
<dbReference type="GO" id="GO:0005524">
    <property type="term" value="F:ATP binding"/>
    <property type="evidence" value="ECO:0007669"/>
    <property type="project" value="UniProtKB-KW"/>
</dbReference>
<evidence type="ECO:0000256" key="1">
    <source>
        <dbReference type="ARBA" id="ARBA00004202"/>
    </source>
</evidence>
<evidence type="ECO:0000256" key="7">
    <source>
        <dbReference type="ARBA" id="ARBA00023136"/>
    </source>
</evidence>
<dbReference type="CDD" id="cd03257">
    <property type="entry name" value="ABC_NikE_OppD_transporters"/>
    <property type="match status" value="1"/>
</dbReference>
<keyword evidence="4" id="KW-1003">Cell membrane</keyword>
<protein>
    <submittedName>
        <fullName evidence="10">Peptide ABC transporter ATP-binding protein</fullName>
    </submittedName>
</protein>
<feature type="domain" description="ABC transporter" evidence="9">
    <location>
        <begin position="16"/>
        <end position="266"/>
    </location>
</feature>
<evidence type="ECO:0000256" key="2">
    <source>
        <dbReference type="ARBA" id="ARBA00005417"/>
    </source>
</evidence>
<dbReference type="NCBIfam" id="TIGR01727">
    <property type="entry name" value="oligo_HPY"/>
    <property type="match status" value="1"/>
</dbReference>
<dbReference type="PROSITE" id="PS00211">
    <property type="entry name" value="ABC_TRANSPORTER_1"/>
    <property type="match status" value="1"/>
</dbReference>
<reference evidence="10 11" key="1">
    <citation type="submission" date="2018-05" db="EMBL/GenBank/DDBJ databases">
        <title>Micromonosporas from Atacama Desert.</title>
        <authorList>
            <person name="Carro L."/>
            <person name="Golinska P."/>
            <person name="Klenk H.-P."/>
            <person name="Goodfellow M."/>
        </authorList>
    </citation>
    <scope>NUCLEOTIDE SEQUENCE [LARGE SCALE GENOMIC DNA]</scope>
    <source>
        <strain evidence="10 11">4G51</strain>
    </source>
</reference>
<dbReference type="FunFam" id="3.40.50.300:FF:000016">
    <property type="entry name" value="Oligopeptide ABC transporter ATP-binding component"/>
    <property type="match status" value="1"/>
</dbReference>
<gene>
    <name evidence="10" type="ORF">DKT69_19900</name>
</gene>
<dbReference type="InterPro" id="IPR027417">
    <property type="entry name" value="P-loop_NTPase"/>
</dbReference>
<evidence type="ECO:0000256" key="6">
    <source>
        <dbReference type="ARBA" id="ARBA00022840"/>
    </source>
</evidence>
<dbReference type="InterPro" id="IPR003593">
    <property type="entry name" value="AAA+_ATPase"/>
</dbReference>
<dbReference type="Gene3D" id="3.40.50.300">
    <property type="entry name" value="P-loop containing nucleotide triphosphate hydrolases"/>
    <property type="match status" value="1"/>
</dbReference>
<dbReference type="GO" id="GO:0005886">
    <property type="term" value="C:plasma membrane"/>
    <property type="evidence" value="ECO:0007669"/>
    <property type="project" value="UniProtKB-SubCell"/>
</dbReference>
<dbReference type="InterPro" id="IPR013563">
    <property type="entry name" value="Oligopep_ABC_C"/>
</dbReference>
<dbReference type="PROSITE" id="PS50893">
    <property type="entry name" value="ABC_TRANSPORTER_2"/>
    <property type="match status" value="1"/>
</dbReference>
<dbReference type="GO" id="GO:0015833">
    <property type="term" value="P:peptide transport"/>
    <property type="evidence" value="ECO:0007669"/>
    <property type="project" value="InterPro"/>
</dbReference>
<evidence type="ECO:0000256" key="8">
    <source>
        <dbReference type="SAM" id="MobiDB-lite"/>
    </source>
</evidence>
<dbReference type="PANTHER" id="PTHR43297:SF2">
    <property type="entry name" value="DIPEPTIDE TRANSPORT ATP-BINDING PROTEIN DPPD"/>
    <property type="match status" value="1"/>
</dbReference>
<keyword evidence="5" id="KW-0547">Nucleotide-binding</keyword>
<dbReference type="EMBL" id="QGKS01000258">
    <property type="protein sequence ID" value="PWR13603.1"/>
    <property type="molecule type" value="Genomic_DNA"/>
</dbReference>
<organism evidence="10 11">
    <name type="scientific">Micromonospora sicca</name>
    <dbReference type="NCBI Taxonomy" id="2202420"/>
    <lineage>
        <taxon>Bacteria</taxon>
        <taxon>Bacillati</taxon>
        <taxon>Actinomycetota</taxon>
        <taxon>Actinomycetes</taxon>
        <taxon>Micromonosporales</taxon>
        <taxon>Micromonosporaceae</taxon>
        <taxon>Micromonospora</taxon>
    </lineage>
</organism>
<evidence type="ECO:0000256" key="4">
    <source>
        <dbReference type="ARBA" id="ARBA00022475"/>
    </source>
</evidence>
<sequence length="352" mass="38583">MTDDGRIKNDPYLLEVDGLDVTYHSQGRALAALQDVTITARPGEIIGIVGESGCGKSTLSAALLGLLPPNGEVTGGRALYQGRDLFTLGPEERRRLRGTEISMVFQDPLTSLNPTLTIGSQMLDVLRAHSPARADRAEARRRIVEMLERVGIPDPAARLRSYPHEFSGGQRQRIMIAMALLLEPALLIADEVTSALDVTLEAQILQLLCDLRDERGTTILFITHDLGVVAQICDRVVVMYAGRTVEEAEVTELFDRPLHPYTEALLASVPSRRRRGSELPTIPGRVPSLAELPEGCAFANRCAHAEPCCGEQRPRYVEVTGQRVRCHLYDPESGHANLRQPSAATTGRKEQP</sequence>
<dbReference type="InterPro" id="IPR003439">
    <property type="entry name" value="ABC_transporter-like_ATP-bd"/>
</dbReference>
<dbReference type="Pfam" id="PF08352">
    <property type="entry name" value="oligo_HPY"/>
    <property type="match status" value="1"/>
</dbReference>
<evidence type="ECO:0000313" key="10">
    <source>
        <dbReference type="EMBL" id="PWR13603.1"/>
    </source>
</evidence>
<dbReference type="GO" id="GO:0016887">
    <property type="term" value="F:ATP hydrolysis activity"/>
    <property type="evidence" value="ECO:0007669"/>
    <property type="project" value="InterPro"/>
</dbReference>